<dbReference type="EMBL" id="QEKY01000024">
    <property type="protein sequence ID" value="PVZ05912.1"/>
    <property type="molecule type" value="Genomic_DNA"/>
</dbReference>
<dbReference type="AlphaFoldDB" id="A0A2U1F170"/>
<dbReference type="GeneID" id="94551532"/>
<dbReference type="RefSeq" id="WP_116680067.1">
    <property type="nucleotide sequence ID" value="NZ_JBGZCK010000150.1"/>
</dbReference>
<proteinExistence type="predicted"/>
<evidence type="ECO:0000256" key="1">
    <source>
        <dbReference type="SAM" id="MobiDB-lite"/>
    </source>
</evidence>
<reference evidence="2 3" key="1">
    <citation type="submission" date="2018-04" db="EMBL/GenBank/DDBJ databases">
        <title>Genomic Encyclopedia of Type Strains, Phase IV (KMG-IV): sequencing the most valuable type-strain genomes for metagenomic binning, comparative biology and taxonomic classification.</title>
        <authorList>
            <person name="Goeker M."/>
        </authorList>
    </citation>
    <scope>NUCLEOTIDE SEQUENCE [LARGE SCALE GENOMIC DNA]</scope>
    <source>
        <strain evidence="2 3">DSM 28520</strain>
    </source>
</reference>
<gene>
    <name evidence="2" type="ORF">C7382_12419</name>
</gene>
<evidence type="ECO:0008006" key="4">
    <source>
        <dbReference type="Google" id="ProtNLM"/>
    </source>
</evidence>
<dbReference type="Pfam" id="PF19775">
    <property type="entry name" value="DUF6261"/>
    <property type="match status" value="1"/>
</dbReference>
<evidence type="ECO:0000313" key="3">
    <source>
        <dbReference type="Proteomes" id="UP000245462"/>
    </source>
</evidence>
<evidence type="ECO:0000313" key="2">
    <source>
        <dbReference type="EMBL" id="PVZ05912.1"/>
    </source>
</evidence>
<dbReference type="InterPro" id="IPR046228">
    <property type="entry name" value="DUF6261"/>
</dbReference>
<dbReference type="OrthoDB" id="1013959at2"/>
<organism evidence="2 3">
    <name type="scientific">Porphyromonas loveana</name>
    <dbReference type="NCBI Taxonomy" id="1884669"/>
    <lineage>
        <taxon>Bacteria</taxon>
        <taxon>Pseudomonadati</taxon>
        <taxon>Bacteroidota</taxon>
        <taxon>Bacteroidia</taxon>
        <taxon>Bacteroidales</taxon>
        <taxon>Porphyromonadaceae</taxon>
        <taxon>Porphyromonas</taxon>
    </lineage>
</organism>
<feature type="compositionally biased region" description="Gly residues" evidence="1">
    <location>
        <begin position="338"/>
        <end position="350"/>
    </location>
</feature>
<feature type="region of interest" description="Disordered" evidence="1">
    <location>
        <begin position="307"/>
        <end position="350"/>
    </location>
</feature>
<comment type="caution">
    <text evidence="2">The sequence shown here is derived from an EMBL/GenBank/DDBJ whole genome shotgun (WGS) entry which is preliminary data.</text>
</comment>
<accession>A0A2U1F170</accession>
<dbReference type="Proteomes" id="UP000245462">
    <property type="component" value="Unassembled WGS sequence"/>
</dbReference>
<protein>
    <recommendedName>
        <fullName evidence="4">Hemagglutinin protein HagB</fullName>
    </recommendedName>
</protein>
<keyword evidence="3" id="KW-1185">Reference proteome</keyword>
<sequence length="350" mass="39302">MKTKALTKRLLRNLEHYQFAKNVLTLCRQANIAKVNAVLPPLEKAIAEEDRLLNVERKEIGTQELAQLDNDRDNAWRAISLQVQAALLSDKAEIVRAARMIDNVLARYPKLISLVYSQETGGIENLITDLRDKAVSPAVEKLGLKAGVDRLEKLNKAFDALYLERLKVLPHQSGMDIRQLRAATDEAINGITRRMDALLELERTNAIEELVRLYNNLVEKKLRDLARRIAYGKAATEKRRAEIEKMLQPMMERIVSEEKKTSAVFAGRTLGIGKARHYLITLTDANGDEEDRWYRIEEGLLFFVPEDQLPKPKKKKKTTSEPSETPESPSIPTPSPGGDSGEQGSIGGGL</sequence>
<name>A0A2U1F170_9PORP</name>